<evidence type="ECO:0000313" key="7">
    <source>
        <dbReference type="EMBL" id="KNE59887.1"/>
    </source>
</evidence>
<feature type="region of interest" description="Disordered" evidence="5">
    <location>
        <begin position="107"/>
        <end position="164"/>
    </location>
</feature>
<feature type="compositionally biased region" description="Low complexity" evidence="5">
    <location>
        <begin position="499"/>
        <end position="517"/>
    </location>
</feature>
<keyword evidence="8" id="KW-1185">Reference proteome</keyword>
<dbReference type="InterPro" id="IPR000571">
    <property type="entry name" value="Znf_CCCH"/>
</dbReference>
<dbReference type="Proteomes" id="UP000054350">
    <property type="component" value="Unassembled WGS sequence"/>
</dbReference>
<feature type="compositionally biased region" description="Low complexity" evidence="5">
    <location>
        <begin position="118"/>
        <end position="127"/>
    </location>
</feature>
<feature type="zinc finger region" description="C3H1-type" evidence="4">
    <location>
        <begin position="209"/>
        <end position="236"/>
    </location>
</feature>
<evidence type="ECO:0000256" key="2">
    <source>
        <dbReference type="ARBA" id="ARBA00022771"/>
    </source>
</evidence>
<feature type="compositionally biased region" description="Low complexity" evidence="5">
    <location>
        <begin position="453"/>
        <end position="463"/>
    </location>
</feature>
<keyword evidence="1 4" id="KW-0479">Metal-binding</keyword>
<reference evidence="7 8" key="1">
    <citation type="submission" date="2009-11" db="EMBL/GenBank/DDBJ databases">
        <title>Annotation of Allomyces macrogynus ATCC 38327.</title>
        <authorList>
            <consortium name="The Broad Institute Genome Sequencing Platform"/>
            <person name="Russ C."/>
            <person name="Cuomo C."/>
            <person name="Burger G."/>
            <person name="Gray M.W."/>
            <person name="Holland P.W.H."/>
            <person name="King N."/>
            <person name="Lang F.B.F."/>
            <person name="Roger A.J."/>
            <person name="Ruiz-Trillo I."/>
            <person name="Young S.K."/>
            <person name="Zeng Q."/>
            <person name="Gargeya S."/>
            <person name="Fitzgerald M."/>
            <person name="Haas B."/>
            <person name="Abouelleil A."/>
            <person name="Alvarado L."/>
            <person name="Arachchi H.M."/>
            <person name="Berlin A."/>
            <person name="Chapman S.B."/>
            <person name="Gearin G."/>
            <person name="Goldberg J."/>
            <person name="Griggs A."/>
            <person name="Gujja S."/>
            <person name="Hansen M."/>
            <person name="Heiman D."/>
            <person name="Howarth C."/>
            <person name="Larimer J."/>
            <person name="Lui A."/>
            <person name="MacDonald P.J.P."/>
            <person name="McCowen C."/>
            <person name="Montmayeur A."/>
            <person name="Murphy C."/>
            <person name="Neiman D."/>
            <person name="Pearson M."/>
            <person name="Priest M."/>
            <person name="Roberts A."/>
            <person name="Saif S."/>
            <person name="Shea T."/>
            <person name="Sisk P."/>
            <person name="Stolte C."/>
            <person name="Sykes S."/>
            <person name="Wortman J."/>
            <person name="Nusbaum C."/>
            <person name="Birren B."/>
        </authorList>
    </citation>
    <scope>NUCLEOTIDE SEQUENCE [LARGE SCALE GENOMIC DNA]</scope>
    <source>
        <strain evidence="7 8">ATCC 38327</strain>
    </source>
</reference>
<dbReference type="Gene3D" id="4.10.1000.10">
    <property type="entry name" value="Zinc finger, CCCH-type"/>
    <property type="match status" value="1"/>
</dbReference>
<feature type="zinc finger region" description="C3H1-type" evidence="4">
    <location>
        <begin position="180"/>
        <end position="207"/>
    </location>
</feature>
<keyword evidence="3 4" id="KW-0862">Zinc</keyword>
<evidence type="ECO:0000256" key="3">
    <source>
        <dbReference type="ARBA" id="ARBA00022833"/>
    </source>
</evidence>
<dbReference type="InterPro" id="IPR036855">
    <property type="entry name" value="Znf_CCCH_sf"/>
</dbReference>
<feature type="compositionally biased region" description="Pro residues" evidence="5">
    <location>
        <begin position="518"/>
        <end position="530"/>
    </location>
</feature>
<evidence type="ECO:0000256" key="1">
    <source>
        <dbReference type="ARBA" id="ARBA00022723"/>
    </source>
</evidence>
<feature type="compositionally biased region" description="Basic and acidic residues" evidence="5">
    <location>
        <begin position="478"/>
        <end position="489"/>
    </location>
</feature>
<organism evidence="7 8">
    <name type="scientific">Allomyces macrogynus (strain ATCC 38327)</name>
    <name type="common">Allomyces javanicus var. macrogynus</name>
    <dbReference type="NCBI Taxonomy" id="578462"/>
    <lineage>
        <taxon>Eukaryota</taxon>
        <taxon>Fungi</taxon>
        <taxon>Fungi incertae sedis</taxon>
        <taxon>Blastocladiomycota</taxon>
        <taxon>Blastocladiomycetes</taxon>
        <taxon>Blastocladiales</taxon>
        <taxon>Blastocladiaceae</taxon>
        <taxon>Allomyces</taxon>
    </lineage>
</organism>
<feature type="region of interest" description="Disordered" evidence="5">
    <location>
        <begin position="416"/>
        <end position="438"/>
    </location>
</feature>
<evidence type="ECO:0000313" key="8">
    <source>
        <dbReference type="Proteomes" id="UP000054350"/>
    </source>
</evidence>
<protein>
    <recommendedName>
        <fullName evidence="6">C3H1-type domain-containing protein</fullName>
    </recommendedName>
</protein>
<feature type="domain" description="C3H1-type" evidence="6">
    <location>
        <begin position="209"/>
        <end position="236"/>
    </location>
</feature>
<feature type="compositionally biased region" description="Low complexity" evidence="5">
    <location>
        <begin position="292"/>
        <end position="333"/>
    </location>
</feature>
<dbReference type="PROSITE" id="PS50103">
    <property type="entry name" value="ZF_C3H1"/>
    <property type="match status" value="2"/>
</dbReference>
<dbReference type="GO" id="GO:0008270">
    <property type="term" value="F:zinc ion binding"/>
    <property type="evidence" value="ECO:0007669"/>
    <property type="project" value="UniProtKB-KW"/>
</dbReference>
<proteinExistence type="predicted"/>
<dbReference type="EMBL" id="GG745335">
    <property type="protein sequence ID" value="KNE59887.1"/>
    <property type="molecule type" value="Genomic_DNA"/>
</dbReference>
<reference evidence="8" key="2">
    <citation type="submission" date="2009-11" db="EMBL/GenBank/DDBJ databases">
        <title>The Genome Sequence of Allomyces macrogynus strain ATCC 38327.</title>
        <authorList>
            <consortium name="The Broad Institute Genome Sequencing Platform"/>
            <person name="Russ C."/>
            <person name="Cuomo C."/>
            <person name="Shea T."/>
            <person name="Young S.K."/>
            <person name="Zeng Q."/>
            <person name="Koehrsen M."/>
            <person name="Haas B."/>
            <person name="Borodovsky M."/>
            <person name="Guigo R."/>
            <person name="Alvarado L."/>
            <person name="Berlin A."/>
            <person name="Borenstein D."/>
            <person name="Chen Z."/>
            <person name="Engels R."/>
            <person name="Freedman E."/>
            <person name="Gellesch M."/>
            <person name="Goldberg J."/>
            <person name="Griggs A."/>
            <person name="Gujja S."/>
            <person name="Heiman D."/>
            <person name="Hepburn T."/>
            <person name="Howarth C."/>
            <person name="Jen D."/>
            <person name="Larson L."/>
            <person name="Lewis B."/>
            <person name="Mehta T."/>
            <person name="Park D."/>
            <person name="Pearson M."/>
            <person name="Roberts A."/>
            <person name="Saif S."/>
            <person name="Shenoy N."/>
            <person name="Sisk P."/>
            <person name="Stolte C."/>
            <person name="Sykes S."/>
            <person name="Walk T."/>
            <person name="White J."/>
            <person name="Yandava C."/>
            <person name="Burger G."/>
            <person name="Gray M.W."/>
            <person name="Holland P.W.H."/>
            <person name="King N."/>
            <person name="Lang F.B.F."/>
            <person name="Roger A.J."/>
            <person name="Ruiz-Trillo I."/>
            <person name="Lander E."/>
            <person name="Nusbaum C."/>
        </authorList>
    </citation>
    <scope>NUCLEOTIDE SEQUENCE [LARGE SCALE GENOMIC DNA]</scope>
    <source>
        <strain evidence="8">ATCC 38327</strain>
    </source>
</reference>
<keyword evidence="2 4" id="KW-0863">Zinc-finger</keyword>
<dbReference type="SUPFAM" id="SSF90229">
    <property type="entry name" value="CCCH zinc finger"/>
    <property type="match status" value="1"/>
</dbReference>
<dbReference type="OMA" id="TTHETNG"/>
<feature type="region of interest" description="Disordered" evidence="5">
    <location>
        <begin position="357"/>
        <end position="384"/>
    </location>
</feature>
<evidence type="ECO:0000259" key="6">
    <source>
        <dbReference type="PROSITE" id="PS50103"/>
    </source>
</evidence>
<feature type="region of interest" description="Disordered" evidence="5">
    <location>
        <begin position="453"/>
        <end position="530"/>
    </location>
</feature>
<evidence type="ECO:0000256" key="5">
    <source>
        <dbReference type="SAM" id="MobiDB-lite"/>
    </source>
</evidence>
<dbReference type="SMART" id="SM00356">
    <property type="entry name" value="ZnF_C3H1"/>
    <property type="match status" value="2"/>
</dbReference>
<gene>
    <name evidence="7" type="ORF">AMAG_05336</name>
</gene>
<dbReference type="eggNOG" id="KOG1039">
    <property type="taxonomic scope" value="Eukaryota"/>
</dbReference>
<dbReference type="OrthoDB" id="411372at2759"/>
<accession>A0A0L0SBR9</accession>
<feature type="domain" description="C3H1-type" evidence="6">
    <location>
        <begin position="180"/>
        <end position="207"/>
    </location>
</feature>
<feature type="region of interest" description="Disordered" evidence="5">
    <location>
        <begin position="281"/>
        <end position="342"/>
    </location>
</feature>
<evidence type="ECO:0000256" key="4">
    <source>
        <dbReference type="PROSITE-ProRule" id="PRU00723"/>
    </source>
</evidence>
<name>A0A0L0SBR9_ALLM3</name>
<dbReference type="VEuPathDB" id="FungiDB:AMAG_05336"/>
<dbReference type="AlphaFoldDB" id="A0A0L0SBR9"/>
<sequence>MTPTLPARSATGANVAVLATADSRAASAVSVPTLAISPVLPSPTSYDNDDNAASTAPQSTATVLPTAASAMPSAAAAALAPFQHQLLALHTPPQPVYANVTASGLARDPSARAPPPLARAEANARAGALKHSSMHAALRAPASPNDSGNGGTTHETNGTSRTLAPITPLSLASAVPARSPTQHIPCKFYKAGLCSAGTNCSFSHTRDPMASPAICKYHAKGACKFGTKCALAHLGPPAMLAGFGAALGNGVGSAGSGSGNGSGSAPSSAAAAAAALEALLSPPPVPNTSFVQQMQHHQQQQQSQNQQQQQQPLQQQQNHQQQHLPSYSSSVAPPRSPVPSPLQHRSFRLSLTAASALSNSHGGHHHHQDLPSPSARSPARMRRASTLSASYAGLSGFRGSASAKPLLSTSSLHRANGAGGAPWSPLPPLPTPTSSAGPGLSLSVSTAALPPLSSSLSASLTSPNPWSPYSTSSPARPDALDMARLHGTRDMPLPPPSPHHGYPSTSSRMLPPASFGALPPPPASPLPPGTGPVSASYSAGFATGLGLSYGSFSFQDDAFPTDRRRGSDHHHHQMPHTALDRRDLLTPTEQLRFSSQRRVPASMSHAAPAAYYPGVSASPGELRKSDSAVLLEEEAIFSMEALDAALMSPTAAHASTAAATASATSSWR</sequence>
<dbReference type="STRING" id="578462.A0A0L0SBR9"/>